<accession>A0A382LD53</accession>
<dbReference type="AlphaFoldDB" id="A0A382LD53"/>
<organism evidence="1">
    <name type="scientific">marine metagenome</name>
    <dbReference type="NCBI Taxonomy" id="408172"/>
    <lineage>
        <taxon>unclassified sequences</taxon>
        <taxon>metagenomes</taxon>
        <taxon>ecological metagenomes</taxon>
    </lineage>
</organism>
<reference evidence="1" key="1">
    <citation type="submission" date="2018-05" db="EMBL/GenBank/DDBJ databases">
        <authorList>
            <person name="Lanie J.A."/>
            <person name="Ng W.-L."/>
            <person name="Kazmierczak K.M."/>
            <person name="Andrzejewski T.M."/>
            <person name="Davidsen T.M."/>
            <person name="Wayne K.J."/>
            <person name="Tettelin H."/>
            <person name="Glass J.I."/>
            <person name="Rusch D."/>
            <person name="Podicherti R."/>
            <person name="Tsui H.-C.T."/>
            <person name="Winkler M.E."/>
        </authorList>
    </citation>
    <scope>NUCLEOTIDE SEQUENCE</scope>
</reference>
<gene>
    <name evidence="1" type="ORF">METZ01_LOCUS285645</name>
</gene>
<dbReference type="EMBL" id="UINC01085340">
    <property type="protein sequence ID" value="SVC32791.1"/>
    <property type="molecule type" value="Genomic_DNA"/>
</dbReference>
<name>A0A382LD53_9ZZZZ</name>
<feature type="non-terminal residue" evidence="1">
    <location>
        <position position="1"/>
    </location>
</feature>
<proteinExistence type="predicted"/>
<sequence>GGAIMLAAIIWIFLPGLSSNAETAEKLN</sequence>
<evidence type="ECO:0000313" key="1">
    <source>
        <dbReference type="EMBL" id="SVC32791.1"/>
    </source>
</evidence>
<protein>
    <submittedName>
        <fullName evidence="1">Uncharacterized protein</fullName>
    </submittedName>
</protein>